<accession>A0A191ZCS5</accession>
<gene>
    <name evidence="2" type="ORF">FROZEN_63</name>
</gene>
<dbReference type="KEGG" id="vg:29065826"/>
<dbReference type="Proteomes" id="UP000202061">
    <property type="component" value="Segment"/>
</dbReference>
<evidence type="ECO:0000256" key="1">
    <source>
        <dbReference type="SAM" id="MobiDB-lite"/>
    </source>
</evidence>
<dbReference type="EMBL" id="KX098389">
    <property type="protein sequence ID" value="ANJ65192.1"/>
    <property type="molecule type" value="Genomic_DNA"/>
</dbReference>
<keyword evidence="3" id="KW-1185">Reference proteome</keyword>
<name>A0A191ZCS5_9CAUD</name>
<dbReference type="OrthoDB" id="8347at10239"/>
<feature type="compositionally biased region" description="Low complexity" evidence="1">
    <location>
        <begin position="242"/>
        <end position="265"/>
    </location>
</feature>
<evidence type="ECO:0000313" key="2">
    <source>
        <dbReference type="EMBL" id="ANJ65192.1"/>
    </source>
</evidence>
<protein>
    <submittedName>
        <fullName evidence="2">SsDNA-binding protein</fullName>
    </submittedName>
</protein>
<evidence type="ECO:0000313" key="3">
    <source>
        <dbReference type="Proteomes" id="UP000202061"/>
    </source>
</evidence>
<reference evidence="2" key="1">
    <citation type="submission" date="2017-06" db="EMBL/GenBank/DDBJ databases">
        <authorList>
            <person name="Berg J.A."/>
            <person name="Peck M.D."/>
            <person name="Grossarth S.E."/>
            <person name="Jarvis T.M."/>
            <person name="Merrill B.D."/>
            <person name="Breakwell D.P."/>
            <person name="Burnett S.H."/>
            <person name="Grose J.H."/>
        </authorList>
    </citation>
    <scope>NUCLEOTIDE SEQUENCE [LARGE SCALE GENOMIC DNA]</scope>
</reference>
<proteinExistence type="predicted"/>
<dbReference type="GeneID" id="29065826"/>
<dbReference type="RefSeq" id="YP_009286192.1">
    <property type="nucleotide sequence ID" value="NC_031062.2"/>
</dbReference>
<organism evidence="2 3">
    <name type="scientific">Erwinia phage vB_EamP_Frozen</name>
    <dbReference type="NCBI Taxonomy" id="1852641"/>
    <lineage>
        <taxon>Viruses</taxon>
        <taxon>Duplodnaviria</taxon>
        <taxon>Heunggongvirae</taxon>
        <taxon>Uroviricota</taxon>
        <taxon>Caudoviricetes</taxon>
        <taxon>Schitoviridae</taxon>
        <taxon>Erskinevirinae</taxon>
        <taxon>Johnsonvirus</taxon>
        <taxon>Johnsonvirus frozen</taxon>
    </lineage>
</organism>
<sequence>MFHGGCSPWIQSVKKSELRMTNLFGNLNSEGLEKTKDVTGGGFTLETGVYQGKVKVAYAGKSAQGAASVTVIFVSDSGKELRETVYVTSRTGQNYYHPKNKDGSRDTTKKVPLPGFTIIDDLCLAITGKPLCEQSTEEKVVKMWDKDAKAELPKNVQVLDELTEGVVTLAIWKNLENKSELRGNDYVPVADTRDTNNIEKVIHTASGMTIVEARDNLDASFAKTWGERNTGITRDKREIKDGAGAAGAPTKPAGGAPAADAGGAPRKSLFDKKS</sequence>
<dbReference type="GO" id="GO:0003677">
    <property type="term" value="F:DNA binding"/>
    <property type="evidence" value="ECO:0007669"/>
    <property type="project" value="UniProtKB-KW"/>
</dbReference>
<feature type="region of interest" description="Disordered" evidence="1">
    <location>
        <begin position="232"/>
        <end position="274"/>
    </location>
</feature>